<reference evidence="2 4" key="2">
    <citation type="submission" date="2018-06" db="EMBL/GenBank/DDBJ databases">
        <authorList>
            <consortium name="Pathogen Informatics"/>
            <person name="Doyle S."/>
        </authorList>
    </citation>
    <scope>NUCLEOTIDE SEQUENCE [LARGE SCALE GENOMIC DNA]</scope>
    <source>
        <strain evidence="2 4">NCTC12437</strain>
    </source>
</reference>
<dbReference type="EMBL" id="LNXT01000048">
    <property type="protein sequence ID" value="KTC68220.1"/>
    <property type="molecule type" value="Genomic_DNA"/>
</dbReference>
<dbReference type="CDD" id="cd16387">
    <property type="entry name" value="ParB_N_Srx"/>
    <property type="match status" value="1"/>
</dbReference>
<dbReference type="Proteomes" id="UP000054735">
    <property type="component" value="Unassembled WGS sequence"/>
</dbReference>
<sequence>MAVSNPSLTISQSMKLSVVSSQLQENEFYDIIFEGRNCGFVIKRNQLLSIFIDSALSQIELCGDLSIENCMVVASCNLLISTYNNVSNQFIVFAHALILDSPIISLGTVHFNCQNNININALVATQFNTLKGNDIEINARFSGEANELNANNTLRIVEDLSGGKSNLFNGKVIYIHGVVSGHEHTATASESITLYGDTESTGTITLSAPDVNQYGALKSSADLKVEGKYTLHLNGDTDVNLFEFKGEGLKNDGYMSFHKFCLICADNLENSGTFNFPETTAMYLGNLTVSKSGVMSWHNTEFAAGTAREITVKDKVAIAPEAVLELNNARLTLVEAIAEGILRLTNKSQVGGTNLYIHNLLEAKEDAGVQFSKKIETLGRGGVSLNSSFMNTYALKVGGAGEFKDYNSSINAIFSKINGPVNWDKSTFTTSTLAAFTSRGSVKNSTVMVSKEYKQRSNQHPFFSNTTFLIKWLNIYGEFSVDEKSRFFSETIKLFGKLTLNCSGINTKKLLVEESGELVTTDQSALLIHELENKGNAKLNYSYFEGNSVTNLGDLTLNNVVVPEEIMHFFRSLGKLVASQSLLNALTVFLGGTYTLTQTLVHGQTVSEDGEGKQLDGSKIDCEFYNTSTNAKTTTKSSQISANNALLNGETALTEQSIFSVDTYTQADGKFNAQDSQLTVSKKLNTKPRAEFKTLNCSIAAKDVSAEFEGYTMMIDTTALFKEFNPTGPSEYTNTLLVVDGKATLNHMQRLDQTSLQPNELVVNGQVQLSNNSQVETSVSTVVMPGAQVNVDDTSTFNSKGKLDVWGELALQRNAKSVAAAMTVYERLKLSGEAQAYAADFHLFNGAVAELNDNALIHTKNARIHGKMAGRSGVLVSDNYLEVRYCGSVDTNALHVKADTAWFSPTARFGGVDLSVCARVYENNGVYDLKNSLLVNADWLYEIFSKRSAAVSIYQESNRVSMSFGSVANTRNMATAEMVSLNFLSGIHASDSLGRQSGFKVDVGVGTASYNYSDSSVVSFRLGLNVPSLPQTWDAVLNPAHALTAVEFLGTAFFPQFAGAISVGCRALPMVISGAKGLYEFAQHPKQSLNDICGYVRTIGDKRPVDFLKLGLKIKNLYVAANNAAHSFMECPEEFTRGNFAAMPSQILHPNWLSVAKAVNAVIGASSVQQSVVDFSGGIELLDNSINNNIVGINAGINLSVQKVGNSRFHWNSGVEMAYNMTLTGQDLHNSGYIGVGETFTENYKNVDWTSGEIYTLNININGTTISNIDDLLAFQGDYKTVHASGAISVNNPKQDFNIQKNIEHEGDVSVRGQSIEFVEQKSKFARSFTVAKGNFDVKNAVDAEGGILFKAEEGEVNLEKNKYKSEKGRLIVDAKKNATNQQGELTAAEVFIRSRDGKVINIGGQVIGNYLEINGDQGIDNLSAEVEVPGGRTGKHKEKIQGSLLAGDGHNNNAICLISKHGKFYNRGLVIAKENIVGDLYYGIESRAETTEVVHYHHHKGWLGAHNKLHIVYETKVDNAVIASQNGTYNFTTHCGDTNFYGTTLSSHTAPHIVQLNEDGKERDINFFDVIGTRRDYTDDSWFGGAFESEVERYDEISNPSVIITPKGVPIYYKTTGSVNCCGTDIEGGVPVFTAKNWTNTNQELHHWEIRKGRSAKFSIGGVKIFSLADPNDTPRPKPSLSSSTYDKLKALRETRRGSESDVAAINASIEVLNTTNEITQAARNKAWAKGILEHTGLSKFKDPDLSVGITRSSSKSSWTTLGAGRVNIDGADLSHITNDVTFDGVDGHVKGNFKGNMRNVKVIGHELDSSYESSSSTITFSTKLSNPTAINTSASSSYSVRKNKLYRNTHLDIDGEFSDDNLDNVLLDGGVLHVKRAVGHAAHVLLNSHNSDQYSKQGTASAGLDGSFSYSQQQSSSSRTEVAGFYMDESDDKFKADNVQGNGAYTSKCEVSTKATIKSATSSEYSRSSGFSISGKLSDFTDMNNAQPLQQNTEQPAFKIPTFAVGVNSTDYKATVSMAVHGDKGTTVDPTKIQGNVITNSASPREVSRDKSYNYHLDIPLPNQRVMSQMRSNFRWAEERLGLAKKALPHYQVIQIPKPKKPLIIKKKINKAPAKKKVVKRSAVSKNKVLPTLYLPLDDRAIHESLTLDSYSKGPFFFGNQSKPQKKKGSFHLIKSAEAAERPQSRLERWNAESDNFKVYSENKKYIFINNSAAQPEEGTSYIRLKGLGETLLGISKEVAALAFKQTRMDAIVSGIKAGGALDDIASGVMEMVTGREDETNFDSLIDDLGNTQKPAGPLQCASRIMTFDDYLNQGVIVESVLDNTPILSTHFNGITSSVALPKQGWNIKTRVKGALGAVLGITEGVFGAAETLAAMPTVAGSVIGGLIIADGIDRFDAGLIAAVTGKDGKTAYVIIATDLGLDPELAELGKDVLLSSPTAYLAIKHLIKEAYISKFSIESIGFWVKRANANSYMANVNELNFTDTIRMDANGYKVFLDSVKQYGFKEPIEVFEASTGDTYVINGNARLSAAVELNFERIPANKVELPRGNITTEEQLTGIPNTYTGIMNKFNP</sequence>
<evidence type="ECO:0000313" key="1">
    <source>
        <dbReference type="EMBL" id="KTC68220.1"/>
    </source>
</evidence>
<evidence type="ECO:0000313" key="2">
    <source>
        <dbReference type="EMBL" id="STX31069.1"/>
    </source>
</evidence>
<dbReference type="Proteomes" id="UP000255066">
    <property type="component" value="Unassembled WGS sequence"/>
</dbReference>
<evidence type="ECO:0000313" key="3">
    <source>
        <dbReference type="Proteomes" id="UP000054735"/>
    </source>
</evidence>
<name>A0A378I7B8_9GAMM</name>
<dbReference type="EMBL" id="UGNW01000001">
    <property type="protein sequence ID" value="STX31069.1"/>
    <property type="molecule type" value="Genomic_DNA"/>
</dbReference>
<dbReference type="InterPro" id="IPR036086">
    <property type="entry name" value="ParB/Sulfiredoxin_sf"/>
</dbReference>
<dbReference type="Gene3D" id="3.90.1530.10">
    <property type="entry name" value="Conserved hypothetical protein from pyrococcus furiosus pfu- 392566-001, ParB domain"/>
    <property type="match status" value="1"/>
</dbReference>
<reference evidence="1 3" key="1">
    <citation type="submission" date="2015-11" db="EMBL/GenBank/DDBJ databases">
        <title>Genomic analysis of 38 Legionella species identifies large and diverse effector repertoires.</title>
        <authorList>
            <person name="Burstein D."/>
            <person name="Amaro F."/>
            <person name="Zusman T."/>
            <person name="Lifshitz Z."/>
            <person name="Cohen O."/>
            <person name="Gilbert J.A."/>
            <person name="Pupko T."/>
            <person name="Shuman H.A."/>
            <person name="Segal G."/>
        </authorList>
    </citation>
    <scope>NUCLEOTIDE SEQUENCE [LARGE SCALE GENOMIC DNA]</scope>
    <source>
        <strain evidence="1 3">CDC#1407-AL-14</strain>
    </source>
</reference>
<protein>
    <submittedName>
        <fullName evidence="2">Uncharacterized protein</fullName>
    </submittedName>
</protein>
<dbReference type="SUPFAM" id="SSF110849">
    <property type="entry name" value="ParB/Sulfiredoxin"/>
    <property type="match status" value="1"/>
</dbReference>
<keyword evidence="3" id="KW-1185">Reference proteome</keyword>
<gene>
    <name evidence="1" type="ORF">Lbir_2822</name>
    <name evidence="2" type="ORF">NCTC12437_00839</name>
</gene>
<dbReference type="RefSeq" id="WP_058524797.1">
    <property type="nucleotide sequence ID" value="NZ_CAAAHV010000017.1"/>
</dbReference>
<organism evidence="2 4">
    <name type="scientific">Legionella birminghamensis</name>
    <dbReference type="NCBI Taxonomy" id="28083"/>
    <lineage>
        <taxon>Bacteria</taxon>
        <taxon>Pseudomonadati</taxon>
        <taxon>Pseudomonadota</taxon>
        <taxon>Gammaproteobacteria</taxon>
        <taxon>Legionellales</taxon>
        <taxon>Legionellaceae</taxon>
        <taxon>Legionella</taxon>
    </lineage>
</organism>
<accession>A0A378I7B8</accession>
<proteinExistence type="predicted"/>
<dbReference type="STRING" id="28083.Lbir_2822"/>
<evidence type="ECO:0000313" key="4">
    <source>
        <dbReference type="Proteomes" id="UP000255066"/>
    </source>
</evidence>